<sequence length="72" mass="8290">MLNGYVVLTPLIKNKDSCRGHYFFPDECFVLKITAIIKLHRKARSNSERRSNITAYDSQSRLTFLVIEGQNA</sequence>
<accession>A0AAW1KGV2</accession>
<dbReference type="Proteomes" id="UP001458880">
    <property type="component" value="Unassembled WGS sequence"/>
</dbReference>
<reference evidence="1 2" key="1">
    <citation type="journal article" date="2024" name="BMC Genomics">
        <title>De novo assembly and annotation of Popillia japonica's genome with initial clues to its potential as an invasive pest.</title>
        <authorList>
            <person name="Cucini C."/>
            <person name="Boschi S."/>
            <person name="Funari R."/>
            <person name="Cardaioli E."/>
            <person name="Iannotti N."/>
            <person name="Marturano G."/>
            <person name="Paoli F."/>
            <person name="Bruttini M."/>
            <person name="Carapelli A."/>
            <person name="Frati F."/>
            <person name="Nardi F."/>
        </authorList>
    </citation>
    <scope>NUCLEOTIDE SEQUENCE [LARGE SCALE GENOMIC DNA]</scope>
    <source>
        <strain evidence="1">DMR45628</strain>
    </source>
</reference>
<comment type="caution">
    <text evidence="1">The sequence shown here is derived from an EMBL/GenBank/DDBJ whole genome shotgun (WGS) entry which is preliminary data.</text>
</comment>
<evidence type="ECO:0000313" key="2">
    <source>
        <dbReference type="Proteomes" id="UP001458880"/>
    </source>
</evidence>
<evidence type="ECO:0000313" key="1">
    <source>
        <dbReference type="EMBL" id="KAK9717577.1"/>
    </source>
</evidence>
<keyword evidence="2" id="KW-1185">Reference proteome</keyword>
<organism evidence="1 2">
    <name type="scientific">Popillia japonica</name>
    <name type="common">Japanese beetle</name>
    <dbReference type="NCBI Taxonomy" id="7064"/>
    <lineage>
        <taxon>Eukaryota</taxon>
        <taxon>Metazoa</taxon>
        <taxon>Ecdysozoa</taxon>
        <taxon>Arthropoda</taxon>
        <taxon>Hexapoda</taxon>
        <taxon>Insecta</taxon>
        <taxon>Pterygota</taxon>
        <taxon>Neoptera</taxon>
        <taxon>Endopterygota</taxon>
        <taxon>Coleoptera</taxon>
        <taxon>Polyphaga</taxon>
        <taxon>Scarabaeiformia</taxon>
        <taxon>Scarabaeidae</taxon>
        <taxon>Rutelinae</taxon>
        <taxon>Popillia</taxon>
    </lineage>
</organism>
<dbReference type="AlphaFoldDB" id="A0AAW1KGV2"/>
<proteinExistence type="predicted"/>
<dbReference type="EMBL" id="JASPKY010000238">
    <property type="protein sequence ID" value="KAK9717577.1"/>
    <property type="molecule type" value="Genomic_DNA"/>
</dbReference>
<name>A0AAW1KGV2_POPJA</name>
<gene>
    <name evidence="1" type="ORF">QE152_g23653</name>
</gene>
<protein>
    <submittedName>
        <fullName evidence="1">Uncharacterized protein</fullName>
    </submittedName>
</protein>